<protein>
    <recommendedName>
        <fullName evidence="9">IMP dehydrogenase/GMP reductase domain-containing protein</fullName>
    </recommendedName>
</protein>
<dbReference type="FunFam" id="3.20.20.70:FF:000424">
    <property type="entry name" value="Inosine-5'-monophosphate dehydrogenase 2"/>
    <property type="match status" value="1"/>
</dbReference>
<dbReference type="InterPro" id="IPR015875">
    <property type="entry name" value="IMP_DH/GMP_Rdtase_CS"/>
</dbReference>
<evidence type="ECO:0000313" key="10">
    <source>
        <dbReference type="EMBL" id="KKL07659.1"/>
    </source>
</evidence>
<comment type="similarity">
    <text evidence="2">Belongs to the IMPDH/GMPR family.</text>
</comment>
<dbReference type="PANTHER" id="PTHR11911:SF111">
    <property type="entry name" value="INOSINE-5'-MONOPHOSPHATE DEHYDROGENASE"/>
    <property type="match status" value="1"/>
</dbReference>
<evidence type="ECO:0000256" key="2">
    <source>
        <dbReference type="ARBA" id="ARBA00005502"/>
    </source>
</evidence>
<evidence type="ECO:0000259" key="9">
    <source>
        <dbReference type="Pfam" id="PF00478"/>
    </source>
</evidence>
<keyword evidence="7" id="KW-0520">NAD</keyword>
<organism evidence="10">
    <name type="scientific">marine sediment metagenome</name>
    <dbReference type="NCBI Taxonomy" id="412755"/>
    <lineage>
        <taxon>unclassified sequences</taxon>
        <taxon>metagenomes</taxon>
        <taxon>ecological metagenomes</taxon>
    </lineage>
</organism>
<dbReference type="SMART" id="SM01240">
    <property type="entry name" value="IMPDH"/>
    <property type="match status" value="1"/>
</dbReference>
<evidence type="ECO:0000256" key="6">
    <source>
        <dbReference type="ARBA" id="ARBA00023002"/>
    </source>
</evidence>
<name>A0A0F9ADK3_9ZZZZ</name>
<dbReference type="InterPro" id="IPR005990">
    <property type="entry name" value="IMP_DH"/>
</dbReference>
<comment type="catalytic activity">
    <reaction evidence="8">
        <text>IMP + NAD(+) + H2O = XMP + NADH + H(+)</text>
        <dbReference type="Rhea" id="RHEA:11708"/>
        <dbReference type="ChEBI" id="CHEBI:15377"/>
        <dbReference type="ChEBI" id="CHEBI:15378"/>
        <dbReference type="ChEBI" id="CHEBI:57464"/>
        <dbReference type="ChEBI" id="CHEBI:57540"/>
        <dbReference type="ChEBI" id="CHEBI:57945"/>
        <dbReference type="ChEBI" id="CHEBI:58053"/>
        <dbReference type="EC" id="1.1.1.205"/>
    </reaction>
</comment>
<keyword evidence="6" id="KW-0560">Oxidoreductase</keyword>
<proteinExistence type="inferred from homology"/>
<evidence type="ECO:0000256" key="3">
    <source>
        <dbReference type="ARBA" id="ARBA00022749"/>
    </source>
</evidence>
<dbReference type="EMBL" id="LAZR01043198">
    <property type="protein sequence ID" value="KKL07659.1"/>
    <property type="molecule type" value="Genomic_DNA"/>
</dbReference>
<keyword evidence="3" id="KW-0332">GMP biosynthesis</keyword>
<comment type="cofactor">
    <cofactor evidence="1">
        <name>K(+)</name>
        <dbReference type="ChEBI" id="CHEBI:29103"/>
    </cofactor>
</comment>
<dbReference type="GO" id="GO:0003938">
    <property type="term" value="F:IMP dehydrogenase activity"/>
    <property type="evidence" value="ECO:0007669"/>
    <property type="project" value="UniProtKB-EC"/>
</dbReference>
<reference evidence="10" key="1">
    <citation type="journal article" date="2015" name="Nature">
        <title>Complex archaea that bridge the gap between prokaryotes and eukaryotes.</title>
        <authorList>
            <person name="Spang A."/>
            <person name="Saw J.H."/>
            <person name="Jorgensen S.L."/>
            <person name="Zaremba-Niedzwiedzka K."/>
            <person name="Martijn J."/>
            <person name="Lind A.E."/>
            <person name="van Eijk R."/>
            <person name="Schleper C."/>
            <person name="Guy L."/>
            <person name="Ettema T.J."/>
        </authorList>
    </citation>
    <scope>NUCLEOTIDE SEQUENCE</scope>
</reference>
<dbReference type="AlphaFoldDB" id="A0A0F9ADK3"/>
<evidence type="ECO:0000256" key="1">
    <source>
        <dbReference type="ARBA" id="ARBA00001958"/>
    </source>
</evidence>
<dbReference type="GO" id="GO:0006183">
    <property type="term" value="P:GTP biosynthetic process"/>
    <property type="evidence" value="ECO:0007669"/>
    <property type="project" value="TreeGrafter"/>
</dbReference>
<dbReference type="Pfam" id="PF00478">
    <property type="entry name" value="IMPDH"/>
    <property type="match status" value="1"/>
</dbReference>
<dbReference type="InterPro" id="IPR013785">
    <property type="entry name" value="Aldolase_TIM"/>
</dbReference>
<dbReference type="SUPFAM" id="SSF51412">
    <property type="entry name" value="Inosine monophosphate dehydrogenase (IMPDH)"/>
    <property type="match status" value="1"/>
</dbReference>
<dbReference type="PROSITE" id="PS00487">
    <property type="entry name" value="IMP_DH_GMP_RED"/>
    <property type="match status" value="1"/>
</dbReference>
<dbReference type="PANTHER" id="PTHR11911">
    <property type="entry name" value="INOSINE-5-MONOPHOSPHATE DEHYDROGENASE RELATED"/>
    <property type="match status" value="1"/>
</dbReference>
<feature type="non-terminal residue" evidence="10">
    <location>
        <position position="1"/>
    </location>
</feature>
<dbReference type="CDD" id="cd00381">
    <property type="entry name" value="IMPDH"/>
    <property type="match status" value="1"/>
</dbReference>
<keyword evidence="4" id="KW-0658">Purine biosynthesis</keyword>
<evidence type="ECO:0000256" key="5">
    <source>
        <dbReference type="ARBA" id="ARBA00022958"/>
    </source>
</evidence>
<sequence>FYVAVGANGDFEERVEVLHNVGVAGFCVDVANGHNDLSVQAVRAIRRLVPNARIMAGNVCTFDGAYRLAAAGANSIRVGIGPGSVCTTRQVTGHGLPQLTAIEECAMIKWKGNGFSDNSFIQSEFKNVAIIADGGIRNSGDIIKALAAGADAVMLGSLLAGTEETPGKFLDESGKLYKYFHGMASDEGRAVWKGQATGVPAEGVSKKVLYTGKQSTKIIQKLCASVKIGLGFSDALNIKELQQNAQWRRVTPAGYVEGTPHGK</sequence>
<evidence type="ECO:0000256" key="8">
    <source>
        <dbReference type="ARBA" id="ARBA00048028"/>
    </source>
</evidence>
<evidence type="ECO:0000256" key="4">
    <source>
        <dbReference type="ARBA" id="ARBA00022755"/>
    </source>
</evidence>
<dbReference type="GO" id="GO:0006177">
    <property type="term" value="P:GMP biosynthetic process"/>
    <property type="evidence" value="ECO:0007669"/>
    <property type="project" value="UniProtKB-KW"/>
</dbReference>
<feature type="domain" description="IMP dehydrogenase/GMP reductase" evidence="9">
    <location>
        <begin position="4"/>
        <end position="261"/>
    </location>
</feature>
<dbReference type="Gene3D" id="3.20.20.70">
    <property type="entry name" value="Aldolase class I"/>
    <property type="match status" value="1"/>
</dbReference>
<gene>
    <name evidence="10" type="ORF">LCGC14_2583830</name>
</gene>
<keyword evidence="5" id="KW-0630">Potassium</keyword>
<evidence type="ECO:0000256" key="7">
    <source>
        <dbReference type="ARBA" id="ARBA00023027"/>
    </source>
</evidence>
<comment type="caution">
    <text evidence="10">The sequence shown here is derived from an EMBL/GenBank/DDBJ whole genome shotgun (WGS) entry which is preliminary data.</text>
</comment>
<dbReference type="InterPro" id="IPR001093">
    <property type="entry name" value="IMP_DH_GMPRt"/>
</dbReference>
<accession>A0A0F9ADK3</accession>